<protein>
    <submittedName>
        <fullName evidence="1">Uncharacterized protein</fullName>
    </submittedName>
</protein>
<dbReference type="AlphaFoldDB" id="A0AAN8F0T5"/>
<organism evidence="1 2">
    <name type="scientific">Trichostrongylus colubriformis</name>
    <name type="common">Black scour worm</name>
    <dbReference type="NCBI Taxonomy" id="6319"/>
    <lineage>
        <taxon>Eukaryota</taxon>
        <taxon>Metazoa</taxon>
        <taxon>Ecdysozoa</taxon>
        <taxon>Nematoda</taxon>
        <taxon>Chromadorea</taxon>
        <taxon>Rhabditida</taxon>
        <taxon>Rhabditina</taxon>
        <taxon>Rhabditomorpha</taxon>
        <taxon>Strongyloidea</taxon>
        <taxon>Trichostrongylidae</taxon>
        <taxon>Trichostrongylus</taxon>
    </lineage>
</organism>
<name>A0AAN8F0T5_TRICO</name>
<evidence type="ECO:0000313" key="2">
    <source>
        <dbReference type="Proteomes" id="UP001331761"/>
    </source>
</evidence>
<keyword evidence="2" id="KW-1185">Reference proteome</keyword>
<sequence>MPCITHFLQAAHSTQETKKTDTVEESKRVDDQLSEAALRLVAPTYTVIQNMFKSPHIANPNLLHRAELRSGCFDQVECPESTSTLLSSSLDPVQFPLENGDPSPLQLDAALVVPLGELPWVNLLPSELASLELLLSLVEHLAGTLITAPPCLQSPLLFSIQQLINAIKDGDFGLKTACFCLSTLLLPHVQKWLRRSDSEKAENGRSDTNLRQAVGICTQMVVDILTHEQASWHSRLLLDICRIATDCTSHSGDLPRVGTA</sequence>
<comment type="caution">
    <text evidence="1">The sequence shown here is derived from an EMBL/GenBank/DDBJ whole genome shotgun (WGS) entry which is preliminary data.</text>
</comment>
<gene>
    <name evidence="1" type="ORF">GCK32_016710</name>
</gene>
<dbReference type="Proteomes" id="UP001331761">
    <property type="component" value="Unassembled WGS sequence"/>
</dbReference>
<feature type="non-terminal residue" evidence="1">
    <location>
        <position position="260"/>
    </location>
</feature>
<proteinExistence type="predicted"/>
<dbReference type="EMBL" id="WIXE01017731">
    <property type="protein sequence ID" value="KAK5971481.1"/>
    <property type="molecule type" value="Genomic_DNA"/>
</dbReference>
<evidence type="ECO:0000313" key="1">
    <source>
        <dbReference type="EMBL" id="KAK5971481.1"/>
    </source>
</evidence>
<accession>A0AAN8F0T5</accession>
<reference evidence="1 2" key="1">
    <citation type="submission" date="2019-10" db="EMBL/GenBank/DDBJ databases">
        <title>Assembly and Annotation for the nematode Trichostrongylus colubriformis.</title>
        <authorList>
            <person name="Martin J."/>
        </authorList>
    </citation>
    <scope>NUCLEOTIDE SEQUENCE [LARGE SCALE GENOMIC DNA]</scope>
    <source>
        <strain evidence="1">G859</strain>
        <tissue evidence="1">Whole worm</tissue>
    </source>
</reference>